<reference evidence="15" key="3">
    <citation type="submission" date="2025-09" db="UniProtKB">
        <authorList>
            <consortium name="Ensembl"/>
        </authorList>
    </citation>
    <scope>IDENTIFICATION</scope>
    <source>
        <strain evidence="15">breed Abyssinian</strain>
    </source>
</reference>
<evidence type="ECO:0000256" key="14">
    <source>
        <dbReference type="SAM" id="SignalP"/>
    </source>
</evidence>
<feature type="signal peptide" evidence="14">
    <location>
        <begin position="1"/>
        <end position="34"/>
    </location>
</feature>
<evidence type="ECO:0000313" key="16">
    <source>
        <dbReference type="Proteomes" id="UP000823872"/>
    </source>
</evidence>
<evidence type="ECO:0000256" key="3">
    <source>
        <dbReference type="ARBA" id="ARBA00022692"/>
    </source>
</evidence>
<evidence type="ECO:0000256" key="13">
    <source>
        <dbReference type="SAM" id="Phobius"/>
    </source>
</evidence>
<evidence type="ECO:0000256" key="5">
    <source>
        <dbReference type="ARBA" id="ARBA00022989"/>
    </source>
</evidence>
<keyword evidence="3 13" id="KW-0812">Transmembrane</keyword>
<evidence type="ECO:0000256" key="1">
    <source>
        <dbReference type="ARBA" id="ARBA00010599"/>
    </source>
</evidence>
<reference evidence="15" key="2">
    <citation type="submission" date="2025-08" db="UniProtKB">
        <authorList>
            <consortium name="Ensembl"/>
        </authorList>
    </citation>
    <scope>IDENTIFICATION</scope>
    <source>
        <strain evidence="15">breed Abyssinian</strain>
    </source>
</reference>
<evidence type="ECO:0000256" key="2">
    <source>
        <dbReference type="ARBA" id="ARBA00018820"/>
    </source>
</evidence>
<comment type="function">
    <text evidence="9">Required to protect lysosomal transporter MFSD1 from lysosomal proteolysis and for MFSD1 lysosomal localization.</text>
</comment>
<evidence type="ECO:0000256" key="11">
    <source>
        <dbReference type="ARBA" id="ARBA00030059"/>
    </source>
</evidence>
<dbReference type="PANTHER" id="PTHR31981">
    <property type="entry name" value="GLYCOSYLATED LYSOSOMAL MEMBRANE PROTEIN"/>
    <property type="match status" value="1"/>
</dbReference>
<name>A0ABI7XEX1_FELCA</name>
<evidence type="ECO:0000313" key="15">
    <source>
        <dbReference type="Ensembl" id="ENSFCTP00005021082.1"/>
    </source>
</evidence>
<accession>A0ABI7XEX1</accession>
<sequence length="338" mass="36151">MCGSEGLRRGWGRCAPSPLLLLSLLASAAPLGLLREETRQVSLEVIPPGLDAPQNLLHIRAVGTNSTLHYVWSSVGPPAVLLVATDTPHSTLSVNWSLLLSPEPDGGLVVLPKDSIQFSSALVFTRVQAFSGSGRPDQPPRLLHSADTCQLEVALVGASPRGNRSLFGLEVATLGQGPDCPLMQEQHSIDDEYAPAVFQVNQLLWGSLPSGFVQWRPVAFSQRQRGRESALPCQASPLHPSLAYLPQSPIVRAFFESHNNFCAFNLTFGASTGPGYWDAHYLSWSTLLGVGTPPLDTLSPLVLGIMAVALGAPGLMLLAGGVFLLLGHRQCSEYQPIN</sequence>
<keyword evidence="6 13" id="KW-0472">Membrane</keyword>
<evidence type="ECO:0000256" key="6">
    <source>
        <dbReference type="ARBA" id="ARBA00023136"/>
    </source>
</evidence>
<dbReference type="PANTHER" id="PTHR31981:SF1">
    <property type="entry name" value="GLYCOSYLATED LYSOSOMAL MEMBRANE PROTEIN"/>
    <property type="match status" value="1"/>
</dbReference>
<dbReference type="Pfam" id="PF15065">
    <property type="entry name" value="NCU-G1"/>
    <property type="match status" value="1"/>
</dbReference>
<keyword evidence="5 13" id="KW-1133">Transmembrane helix</keyword>
<evidence type="ECO:0000256" key="7">
    <source>
        <dbReference type="ARBA" id="ARBA00023180"/>
    </source>
</evidence>
<protein>
    <recommendedName>
        <fullName evidence="2">Glycosylated lysosomal membrane protein</fullName>
    </recommendedName>
    <alternativeName>
        <fullName evidence="11">Lysosomal protein NCU-G1</fullName>
    </alternativeName>
</protein>
<dbReference type="Ensembl" id="ENSFCTT00005031859.1">
    <property type="protein sequence ID" value="ENSFCTP00005021082.1"/>
    <property type="gene ID" value="ENSFCTG00005011362.1"/>
</dbReference>
<proteinExistence type="inferred from homology"/>
<evidence type="ECO:0000256" key="4">
    <source>
        <dbReference type="ARBA" id="ARBA00022729"/>
    </source>
</evidence>
<dbReference type="InterPro" id="IPR029382">
    <property type="entry name" value="NCU-G1"/>
</dbReference>
<keyword evidence="7" id="KW-0325">Glycoprotein</keyword>
<comment type="subunit">
    <text evidence="12">Interacts (via lumenal domain) with lysosomal protein MFSD1; the interaction starts while both proteins are still in the endoplasmic reticulum and is required for stabilization of MFSD1 in lysosomes but has no direct effect on its targeting to lysosomes or transporter activity.</text>
</comment>
<keyword evidence="8" id="KW-0458">Lysosome</keyword>
<evidence type="ECO:0000256" key="8">
    <source>
        <dbReference type="ARBA" id="ARBA00023228"/>
    </source>
</evidence>
<reference evidence="15 16" key="1">
    <citation type="submission" date="2021-02" db="EMBL/GenBank/DDBJ databases">
        <title>Safari Cat Assemblies.</title>
        <authorList>
            <person name="Bredemeyer K.R."/>
            <person name="Murphy W.J."/>
        </authorList>
    </citation>
    <scope>NUCLEOTIDE SEQUENCE [LARGE SCALE GENOMIC DNA]</scope>
</reference>
<keyword evidence="16" id="KW-1185">Reference proteome</keyword>
<evidence type="ECO:0000256" key="12">
    <source>
        <dbReference type="ARBA" id="ARBA00044960"/>
    </source>
</evidence>
<feature type="transmembrane region" description="Helical" evidence="13">
    <location>
        <begin position="301"/>
        <end position="326"/>
    </location>
</feature>
<gene>
    <name evidence="15" type="primary">GLMP</name>
</gene>
<evidence type="ECO:0000256" key="10">
    <source>
        <dbReference type="ARBA" id="ARBA00024189"/>
    </source>
</evidence>
<keyword evidence="4 14" id="KW-0732">Signal</keyword>
<organism evidence="15 16">
    <name type="scientific">Felis catus</name>
    <name type="common">Cat</name>
    <name type="synonym">Felis silvestris catus</name>
    <dbReference type="NCBI Taxonomy" id="9685"/>
    <lineage>
        <taxon>Eukaryota</taxon>
        <taxon>Metazoa</taxon>
        <taxon>Chordata</taxon>
        <taxon>Craniata</taxon>
        <taxon>Vertebrata</taxon>
        <taxon>Euteleostomi</taxon>
        <taxon>Mammalia</taxon>
        <taxon>Eutheria</taxon>
        <taxon>Laurasiatheria</taxon>
        <taxon>Carnivora</taxon>
        <taxon>Feliformia</taxon>
        <taxon>Felidae</taxon>
        <taxon>Felinae</taxon>
        <taxon>Felis</taxon>
    </lineage>
</organism>
<dbReference type="GeneTree" id="ENSGT00390000005131"/>
<comment type="subcellular location">
    <subcellularLocation>
        <location evidence="10">Lysosome membrane</location>
        <topology evidence="10">Single-pass type I membrane protein</topology>
        <orientation evidence="10">Lumenal side</orientation>
    </subcellularLocation>
</comment>
<feature type="chain" id="PRO_5046177465" description="Glycosylated lysosomal membrane protein" evidence="14">
    <location>
        <begin position="35"/>
        <end position="338"/>
    </location>
</feature>
<comment type="similarity">
    <text evidence="1">Belongs to the GLMP family.</text>
</comment>
<dbReference type="Proteomes" id="UP000823872">
    <property type="component" value="Chromosome F1"/>
</dbReference>
<evidence type="ECO:0000256" key="9">
    <source>
        <dbReference type="ARBA" id="ARBA00024176"/>
    </source>
</evidence>